<dbReference type="InterPro" id="IPR011335">
    <property type="entry name" value="Restrct_endonuc-II-like"/>
</dbReference>
<name>A0A1R3U3E6_9HYPH</name>
<evidence type="ECO:0000313" key="1">
    <source>
        <dbReference type="EMBL" id="SCX36002.1"/>
    </source>
</evidence>
<dbReference type="SUPFAM" id="SSF52980">
    <property type="entry name" value="Restriction endonuclease-like"/>
    <property type="match status" value="1"/>
</dbReference>
<dbReference type="Gene3D" id="3.40.91.30">
    <property type="match status" value="1"/>
</dbReference>
<proteinExistence type="predicted"/>
<gene>
    <name evidence="1" type="ORF">DSM25559_5274</name>
</gene>
<dbReference type="GO" id="GO:0016032">
    <property type="term" value="P:viral process"/>
    <property type="evidence" value="ECO:0007669"/>
    <property type="project" value="InterPro"/>
</dbReference>
<evidence type="ECO:0000313" key="2">
    <source>
        <dbReference type="Proteomes" id="UP000187891"/>
    </source>
</evidence>
<dbReference type="STRING" id="1907666.DSM25559_5274"/>
<accession>A0A1R3U3E6</accession>
<dbReference type="EMBL" id="FMUE01000026">
    <property type="protein sequence ID" value="SCX36002.1"/>
    <property type="molecule type" value="Genomic_DNA"/>
</dbReference>
<dbReference type="AlphaFoldDB" id="A0A1R3U3E6"/>
<keyword evidence="1" id="KW-0540">Nuclease</keyword>
<keyword evidence="1" id="KW-0378">Hydrolase</keyword>
<organism evidence="1 2">
    <name type="scientific">Agrobacterium rosae</name>
    <dbReference type="NCBI Taxonomy" id="1972867"/>
    <lineage>
        <taxon>Bacteria</taxon>
        <taxon>Pseudomonadati</taxon>
        <taxon>Pseudomonadota</taxon>
        <taxon>Alphaproteobacteria</taxon>
        <taxon>Hyphomicrobiales</taxon>
        <taxon>Rhizobiaceae</taxon>
        <taxon>Rhizobium/Agrobacterium group</taxon>
        <taxon>Agrobacterium</taxon>
    </lineage>
</organism>
<reference evidence="2" key="1">
    <citation type="submission" date="2016-10" db="EMBL/GenBank/DDBJ databases">
        <authorList>
            <person name="Wibberg D."/>
        </authorList>
    </citation>
    <scope>NUCLEOTIDE SEQUENCE [LARGE SCALE GENOMIC DNA]</scope>
</reference>
<dbReference type="GO" id="GO:0008833">
    <property type="term" value="F:deoxyribonuclease IV (phage-T4-induced) activity"/>
    <property type="evidence" value="ECO:0007669"/>
    <property type="project" value="InterPro"/>
</dbReference>
<protein>
    <submittedName>
        <fullName evidence="1">Endonuclease I</fullName>
    </submittedName>
</protein>
<dbReference type="Proteomes" id="UP000187891">
    <property type="component" value="Unassembled WGS sequence"/>
</dbReference>
<dbReference type="InterPro" id="IPR008029">
    <property type="entry name" value="Phage_T7_Gp3_endoDNaseI"/>
</dbReference>
<dbReference type="GO" id="GO:0015074">
    <property type="term" value="P:DNA integration"/>
    <property type="evidence" value="ECO:0007669"/>
    <property type="project" value="InterPro"/>
</dbReference>
<dbReference type="Pfam" id="PF05367">
    <property type="entry name" value="Phage_endo_I"/>
    <property type="match status" value="1"/>
</dbReference>
<sequence>MPTYRNNFEKKVAAQLGPTYNYESRRLPYTITCHYLPDFIDEANRSIVEAKGLFTSADRRKHKAIKHQYPDWSVCIVFQNPDKKLSKTSNTSYSDWCDRQGIAWRKA</sequence>
<keyword evidence="1" id="KW-0255">Endonuclease</keyword>
<dbReference type="CDD" id="cd22324">
    <property type="entry name" value="Endonuclease_I"/>
    <property type="match status" value="1"/>
</dbReference>